<evidence type="ECO:0000313" key="10">
    <source>
        <dbReference type="Proteomes" id="UP000285278"/>
    </source>
</evidence>
<evidence type="ECO:0000256" key="2">
    <source>
        <dbReference type="ARBA" id="ARBA00022475"/>
    </source>
</evidence>
<feature type="transmembrane region" description="Helical" evidence="7">
    <location>
        <begin position="384"/>
        <end position="404"/>
    </location>
</feature>
<dbReference type="Pfam" id="PF05425">
    <property type="entry name" value="CopD"/>
    <property type="match status" value="1"/>
</dbReference>
<dbReference type="PANTHER" id="PTHR34820:SF4">
    <property type="entry name" value="INNER MEMBRANE PROTEIN YEBZ"/>
    <property type="match status" value="1"/>
</dbReference>
<feature type="transmembrane region" description="Helical" evidence="7">
    <location>
        <begin position="242"/>
        <end position="263"/>
    </location>
</feature>
<dbReference type="Proteomes" id="UP000285278">
    <property type="component" value="Unassembled WGS sequence"/>
</dbReference>
<feature type="compositionally biased region" description="Basic and acidic residues" evidence="6">
    <location>
        <begin position="711"/>
        <end position="742"/>
    </location>
</feature>
<evidence type="ECO:0000256" key="1">
    <source>
        <dbReference type="ARBA" id="ARBA00004651"/>
    </source>
</evidence>
<dbReference type="GO" id="GO:0006825">
    <property type="term" value="P:copper ion transport"/>
    <property type="evidence" value="ECO:0007669"/>
    <property type="project" value="InterPro"/>
</dbReference>
<name>A0A418Q6P6_9CORY</name>
<dbReference type="EMBL" id="QXJK01000006">
    <property type="protein sequence ID" value="RIX34608.1"/>
    <property type="molecule type" value="Genomic_DNA"/>
</dbReference>
<comment type="caution">
    <text evidence="9">The sequence shown here is derived from an EMBL/GenBank/DDBJ whole genome shotgun (WGS) entry which is preliminary data.</text>
</comment>
<evidence type="ECO:0000256" key="4">
    <source>
        <dbReference type="ARBA" id="ARBA00022989"/>
    </source>
</evidence>
<feature type="transmembrane region" description="Helical" evidence="7">
    <location>
        <begin position="150"/>
        <end position="168"/>
    </location>
</feature>
<feature type="transmembrane region" description="Helical" evidence="7">
    <location>
        <begin position="275"/>
        <end position="295"/>
    </location>
</feature>
<sequence length="742" mass="82681">MVDAQPQPAQKLHNPRTVYVLGVLVSAAIGAIIGYSFLGESLALLGIPDPGQPTTIGLPFLRSAGIFIACIGIGGFLMAAFGAAPRKDGTLDLDGFKAARTGSWSMILWAACSFMLIPMYMSDVSGSPLKETLKPRYWGIALEQVSAAKSWLWVGIFASFVGVVSLLTRKWIWQPIFLAISILSLIPLALEGHSAAGGNHDYGVNSLLWHIVFTSLWVGGLMALIAYAGRRGPHLALIVKRYSFLALFSIIALAVSGVINALLRVKPVELVTTQYGWVILTKMALTLALAWCGWVHREKIIPQLEAAEAEGGKATMEQRWPFIRFATVEVMIMAATIGVAVSLSRIPPPVERNANLTQQDVLLGYTLTEPPNVLNYFTMFRFDLVFGTGALLLQAGYMWAWWTLRKRGDAWPISRLWWWTAGNVTLIFATSSGLGMYSMAMFAPHMLQHVILSMVIPVFWVLGGPMTLLLRALPPAGKNQPPGPREWLVVFINNPVSRFLTNPIVAATQFVVGFYYLYLSPLFNWMAPEHAGHLFMMLHFLISGYIFYWVVIGVDAAPRQLSPFIKMLTLFGMVTFHAWFGIAMMQMSEPLNADFYNQLNFPFDVDLAQQQNLGGGITWGLGEIPLLIVTIAHGFQWLRSDQKDAKRHDRKEERSGDQELEAYNAMLAGLAAGTTDTGNRGYYGDDYHDSEVQSALHSNSYKQKMRKQKYHHDPEHDAEHDPEHDSGRDHEHDHEHDREKHL</sequence>
<feature type="transmembrane region" description="Helical" evidence="7">
    <location>
        <begin position="102"/>
        <end position="121"/>
    </location>
</feature>
<evidence type="ECO:0000313" key="9">
    <source>
        <dbReference type="EMBL" id="RIX34608.1"/>
    </source>
</evidence>
<keyword evidence="2" id="KW-1003">Cell membrane</keyword>
<feature type="transmembrane region" description="Helical" evidence="7">
    <location>
        <begin position="531"/>
        <end position="552"/>
    </location>
</feature>
<feature type="transmembrane region" description="Helical" evidence="7">
    <location>
        <begin position="58"/>
        <end position="81"/>
    </location>
</feature>
<dbReference type="InterPro" id="IPR008457">
    <property type="entry name" value="Cu-R_CopD_dom"/>
</dbReference>
<dbReference type="OrthoDB" id="5241646at2"/>
<evidence type="ECO:0000259" key="8">
    <source>
        <dbReference type="Pfam" id="PF05425"/>
    </source>
</evidence>
<comment type="subcellular location">
    <subcellularLocation>
        <location evidence="1">Cell membrane</location>
        <topology evidence="1">Multi-pass membrane protein</topology>
    </subcellularLocation>
</comment>
<dbReference type="STRING" id="1451189.CFAL_03150"/>
<keyword evidence="10" id="KW-1185">Reference proteome</keyword>
<dbReference type="Pfam" id="PF09678">
    <property type="entry name" value="Caa3_CtaG"/>
    <property type="match status" value="1"/>
</dbReference>
<dbReference type="AlphaFoldDB" id="A0A418Q6P6"/>
<reference evidence="9 10" key="1">
    <citation type="submission" date="2018-09" db="EMBL/GenBank/DDBJ databases">
        <title>Optimization and identification of Corynebacterium falsenii FN1-14 from fish paste.</title>
        <authorList>
            <person name="Daroonpunt R."/>
            <person name="Tanasupawat S."/>
        </authorList>
    </citation>
    <scope>NUCLEOTIDE SEQUENCE [LARGE SCALE GENOMIC DNA]</scope>
    <source>
        <strain evidence="9 10">FN1-14</strain>
    </source>
</reference>
<organism evidence="9 10">
    <name type="scientific">Corynebacterium falsenii</name>
    <dbReference type="NCBI Taxonomy" id="108486"/>
    <lineage>
        <taxon>Bacteria</taxon>
        <taxon>Bacillati</taxon>
        <taxon>Actinomycetota</taxon>
        <taxon>Actinomycetes</taxon>
        <taxon>Mycobacteriales</taxon>
        <taxon>Corynebacteriaceae</taxon>
        <taxon>Corynebacterium</taxon>
    </lineage>
</organism>
<dbReference type="InterPro" id="IPR032694">
    <property type="entry name" value="CopC/D"/>
</dbReference>
<accession>A0A418Q6P6</accession>
<protein>
    <submittedName>
        <fullName evidence="9">Copper resistance protein CopD</fullName>
    </submittedName>
</protein>
<evidence type="ECO:0000256" key="7">
    <source>
        <dbReference type="SAM" id="Phobius"/>
    </source>
</evidence>
<evidence type="ECO:0000256" key="3">
    <source>
        <dbReference type="ARBA" id="ARBA00022692"/>
    </source>
</evidence>
<feature type="transmembrane region" description="Helical" evidence="7">
    <location>
        <begin position="564"/>
        <end position="585"/>
    </location>
</feature>
<gene>
    <name evidence="9" type="ORF">D3M95_06925</name>
</gene>
<feature type="region of interest" description="Disordered" evidence="6">
    <location>
        <begin position="699"/>
        <end position="742"/>
    </location>
</feature>
<feature type="transmembrane region" description="Helical" evidence="7">
    <location>
        <begin position="446"/>
        <end position="470"/>
    </location>
</feature>
<keyword evidence="5 7" id="KW-0472">Membrane</keyword>
<feature type="transmembrane region" description="Helical" evidence="7">
    <location>
        <begin position="617"/>
        <end position="638"/>
    </location>
</feature>
<feature type="transmembrane region" description="Helical" evidence="7">
    <location>
        <begin position="499"/>
        <end position="519"/>
    </location>
</feature>
<feature type="transmembrane region" description="Helical" evidence="7">
    <location>
        <begin position="416"/>
        <end position="440"/>
    </location>
</feature>
<feature type="transmembrane region" description="Helical" evidence="7">
    <location>
        <begin position="175"/>
        <end position="195"/>
    </location>
</feature>
<feature type="domain" description="Copper resistance protein D" evidence="8">
    <location>
        <begin position="238"/>
        <end position="343"/>
    </location>
</feature>
<proteinExistence type="predicted"/>
<dbReference type="RefSeq" id="WP_119664852.1">
    <property type="nucleotide sequence ID" value="NZ_QXJK01000006.1"/>
</dbReference>
<keyword evidence="3 7" id="KW-0812">Transmembrane</keyword>
<keyword evidence="4 7" id="KW-1133">Transmembrane helix</keyword>
<feature type="transmembrane region" description="Helical" evidence="7">
    <location>
        <begin position="18"/>
        <end position="38"/>
    </location>
</feature>
<feature type="transmembrane region" description="Helical" evidence="7">
    <location>
        <begin position="207"/>
        <end position="230"/>
    </location>
</feature>
<evidence type="ECO:0000256" key="5">
    <source>
        <dbReference type="ARBA" id="ARBA00023136"/>
    </source>
</evidence>
<dbReference type="InterPro" id="IPR019108">
    <property type="entry name" value="Caa3_assmbl_CtaG-rel"/>
</dbReference>
<dbReference type="GO" id="GO:0005886">
    <property type="term" value="C:plasma membrane"/>
    <property type="evidence" value="ECO:0007669"/>
    <property type="project" value="UniProtKB-SubCell"/>
</dbReference>
<evidence type="ECO:0000256" key="6">
    <source>
        <dbReference type="SAM" id="MobiDB-lite"/>
    </source>
</evidence>
<dbReference type="PANTHER" id="PTHR34820">
    <property type="entry name" value="INNER MEMBRANE PROTEIN YEBZ"/>
    <property type="match status" value="1"/>
</dbReference>
<feature type="transmembrane region" description="Helical" evidence="7">
    <location>
        <begin position="322"/>
        <end position="343"/>
    </location>
</feature>